<evidence type="ECO:0000313" key="2">
    <source>
        <dbReference type="Proteomes" id="UP000814140"/>
    </source>
</evidence>
<proteinExistence type="predicted"/>
<organism evidence="1 2">
    <name type="scientific">Artomyces pyxidatus</name>
    <dbReference type="NCBI Taxonomy" id="48021"/>
    <lineage>
        <taxon>Eukaryota</taxon>
        <taxon>Fungi</taxon>
        <taxon>Dikarya</taxon>
        <taxon>Basidiomycota</taxon>
        <taxon>Agaricomycotina</taxon>
        <taxon>Agaricomycetes</taxon>
        <taxon>Russulales</taxon>
        <taxon>Auriscalpiaceae</taxon>
        <taxon>Artomyces</taxon>
    </lineage>
</organism>
<name>A0ACB8SYF1_9AGAM</name>
<dbReference type="EMBL" id="MU277212">
    <property type="protein sequence ID" value="KAI0061475.1"/>
    <property type="molecule type" value="Genomic_DNA"/>
</dbReference>
<comment type="caution">
    <text evidence="1">The sequence shown here is derived from an EMBL/GenBank/DDBJ whole genome shotgun (WGS) entry which is preliminary data.</text>
</comment>
<reference evidence="1" key="1">
    <citation type="submission" date="2021-03" db="EMBL/GenBank/DDBJ databases">
        <authorList>
            <consortium name="DOE Joint Genome Institute"/>
            <person name="Ahrendt S."/>
            <person name="Looney B.P."/>
            <person name="Miyauchi S."/>
            <person name="Morin E."/>
            <person name="Drula E."/>
            <person name="Courty P.E."/>
            <person name="Chicoki N."/>
            <person name="Fauchery L."/>
            <person name="Kohler A."/>
            <person name="Kuo A."/>
            <person name="Labutti K."/>
            <person name="Pangilinan J."/>
            <person name="Lipzen A."/>
            <person name="Riley R."/>
            <person name="Andreopoulos W."/>
            <person name="He G."/>
            <person name="Johnson J."/>
            <person name="Barry K.W."/>
            <person name="Grigoriev I.V."/>
            <person name="Nagy L."/>
            <person name="Hibbett D."/>
            <person name="Henrissat B."/>
            <person name="Matheny P.B."/>
            <person name="Labbe J."/>
            <person name="Martin F."/>
        </authorList>
    </citation>
    <scope>NUCLEOTIDE SEQUENCE</scope>
    <source>
        <strain evidence="1">HHB10654</strain>
    </source>
</reference>
<dbReference type="Proteomes" id="UP000814140">
    <property type="component" value="Unassembled WGS sequence"/>
</dbReference>
<accession>A0ACB8SYF1</accession>
<keyword evidence="2" id="KW-1185">Reference proteome</keyword>
<evidence type="ECO:0000313" key="1">
    <source>
        <dbReference type="EMBL" id="KAI0061475.1"/>
    </source>
</evidence>
<reference evidence="1" key="2">
    <citation type="journal article" date="2022" name="New Phytol.">
        <title>Evolutionary transition to the ectomycorrhizal habit in the genomes of a hyperdiverse lineage of mushroom-forming fungi.</title>
        <authorList>
            <person name="Looney B."/>
            <person name="Miyauchi S."/>
            <person name="Morin E."/>
            <person name="Drula E."/>
            <person name="Courty P.E."/>
            <person name="Kohler A."/>
            <person name="Kuo A."/>
            <person name="LaButti K."/>
            <person name="Pangilinan J."/>
            <person name="Lipzen A."/>
            <person name="Riley R."/>
            <person name="Andreopoulos W."/>
            <person name="He G."/>
            <person name="Johnson J."/>
            <person name="Nolan M."/>
            <person name="Tritt A."/>
            <person name="Barry K.W."/>
            <person name="Grigoriev I.V."/>
            <person name="Nagy L.G."/>
            <person name="Hibbett D."/>
            <person name="Henrissat B."/>
            <person name="Matheny P.B."/>
            <person name="Labbe J."/>
            <person name="Martin F.M."/>
        </authorList>
    </citation>
    <scope>NUCLEOTIDE SEQUENCE</scope>
    <source>
        <strain evidence="1">HHB10654</strain>
    </source>
</reference>
<gene>
    <name evidence="1" type="ORF">BV25DRAFT_759554</name>
</gene>
<sequence>MSRSELSVETDQVNSSAQMHGTPISCLPFEIVSKIFSILRGLAGNAAPKRGRPHSCLVVTQVCTHWRRIAFSTKDMWTDIPLESHLWTQLALEQSKPSPISVRWVHDEHSADGGKPDSEALFLALCELPRIRDLWLEGDPHDTSDRKTFMNVANHVLAARTAPLLETLFLGYSLYNRPYLYLGEIFEDKIPPKLRQLNLYRCQLPPSSVLFAPTITNLGVNNCDIWSTYDELKSTLALMPHLRTLDVYPFTLPPSAHGGPTGRPVDLPNIRILNLQGDTLQIIQAMHSISIPHDGDELILGYLSSPTIDDGGVYIIFTTLDEHFNAAIAAGASYETVHITQAAGVPNFVVLSGRNPVCASGARYLPWSLEVSLCWPTEDTSMGVACALLGGLRVMGGVRTLWVDHAMFGDAAWWKALHTAMPKLQKIVTRERGAHGLASAFKGDGQSFPDLRELCVQNVQLGGLGGSPTLCTALLTEMKRRRERGSPCLLSISDCEVSREVVVELREILGRDAVDWDGDAVDNSEDTF</sequence>
<protein>
    <submittedName>
        <fullName evidence="1">Uncharacterized protein</fullName>
    </submittedName>
</protein>